<dbReference type="InterPro" id="IPR027417">
    <property type="entry name" value="P-loop_NTPase"/>
</dbReference>
<dbReference type="Pfam" id="PF13479">
    <property type="entry name" value="AAA_24"/>
    <property type="match status" value="1"/>
</dbReference>
<evidence type="ECO:0000313" key="1">
    <source>
        <dbReference type="EMBL" id="AIS73926.1"/>
    </source>
</evidence>
<sequence>MFSKEQLLNLKPTKVSSDPESFNFLLFGESKIGKTTFINDLFGERVLNIMTEKRLGGVEGAKGVYVANYADVKSVLRVLKDKELQEAYDVISFDTIDNLYLYVDKYVASQYDEITVGTGGADNLFGRDWRQRDAVWINLLKEIESLPYTTVFVSHETEVTKEVKMSVVNQSRELLDELTEIGGNVVKKNGQQVMAYTYYQPDIDAKHALPPVLKMMDNILFVDKELNEDGTEKRVIRLRGSRQYAAGTTLKGMPDTIDFTAEAYREAIANAVESNYSKINKKKTLHSDSDQKEIGFKELKSEVESLGKTFAKNNDLETLGAISKQVLPDGSKILSLEENRKEDLLIARDLILAEAKKKGYIK</sequence>
<evidence type="ECO:0000313" key="2">
    <source>
        <dbReference type="Proteomes" id="UP000030928"/>
    </source>
</evidence>
<name>A0A0A7DMX4_9CAUD</name>
<dbReference type="Gene3D" id="3.40.50.300">
    <property type="entry name" value="P-loop containing nucleotide triphosphate hydrolases"/>
    <property type="match status" value="1"/>
</dbReference>
<dbReference type="Proteomes" id="UP000030928">
    <property type="component" value="Segment"/>
</dbReference>
<reference evidence="1 2" key="1">
    <citation type="journal article" date="2014" name="Appl. Environ. Microbiol.">
        <title>Genome and proteome analysis of bacteriophage Ldl1 reveals the existence of a novel phage group infecting Lactobacillus delbrueckii subsp. Lactis.</title>
        <authorList>
            <person name="Casey E."/>
            <person name="Mahony J."/>
            <person name="Neve H."/>
            <person name="Noben J.P."/>
            <person name="Bello F.D."/>
            <person name="van Sinderen D."/>
        </authorList>
    </citation>
    <scope>NUCLEOTIDE SEQUENCE [LARGE SCALE GENOMIC DNA]</scope>
    <source>
        <strain evidence="1">Ldl1</strain>
    </source>
</reference>
<dbReference type="EMBL" id="KM514685">
    <property type="protein sequence ID" value="AIS73926.1"/>
    <property type="molecule type" value="Genomic_DNA"/>
</dbReference>
<dbReference type="KEGG" id="vg:23681271"/>
<accession>A0A0A7DMX4</accession>
<dbReference type="OrthoDB" id="30225at10239"/>
<dbReference type="SUPFAM" id="SSF52540">
    <property type="entry name" value="P-loop containing nucleoside triphosphate hydrolases"/>
    <property type="match status" value="1"/>
</dbReference>
<dbReference type="RefSeq" id="YP_009126510.1">
    <property type="nucleotide sequence ID" value="NC_026609.1"/>
</dbReference>
<gene>
    <name evidence="1" type="ORF">LDL_068</name>
</gene>
<organism evidence="1 2">
    <name type="scientific">Lactobacillus phage Ldl1</name>
    <dbReference type="NCBI Taxonomy" id="1552735"/>
    <lineage>
        <taxon>Viruses</taxon>
        <taxon>Duplodnaviria</taxon>
        <taxon>Heunggongvirae</taxon>
        <taxon>Uroviricota</taxon>
        <taxon>Caudoviricetes</taxon>
        <taxon>Tybeckvirinae</taxon>
        <taxon>Lidleunavirus</taxon>
        <taxon>Lidleunavirus Ldl1</taxon>
    </lineage>
</organism>
<proteinExistence type="predicted"/>
<keyword evidence="2" id="KW-1185">Reference proteome</keyword>
<dbReference type="GeneID" id="23681271"/>
<protein>
    <submittedName>
        <fullName evidence="1">ATP GTP binding protein</fullName>
    </submittedName>
</protein>